<feature type="compositionally biased region" description="Basic and acidic residues" evidence="1">
    <location>
        <begin position="10"/>
        <end position="21"/>
    </location>
</feature>
<keyword evidence="4" id="KW-1185">Reference proteome</keyword>
<dbReference type="EMBL" id="ML986616">
    <property type="protein sequence ID" value="KAF2264434.1"/>
    <property type="molecule type" value="Genomic_DNA"/>
</dbReference>
<organism evidence="3 4">
    <name type="scientific">Lojkania enalia</name>
    <dbReference type="NCBI Taxonomy" id="147567"/>
    <lineage>
        <taxon>Eukaryota</taxon>
        <taxon>Fungi</taxon>
        <taxon>Dikarya</taxon>
        <taxon>Ascomycota</taxon>
        <taxon>Pezizomycotina</taxon>
        <taxon>Dothideomycetes</taxon>
        <taxon>Pleosporomycetidae</taxon>
        <taxon>Pleosporales</taxon>
        <taxon>Pleosporales incertae sedis</taxon>
        <taxon>Lojkania</taxon>
    </lineage>
</organism>
<keyword evidence="2" id="KW-1133">Transmembrane helix</keyword>
<dbReference type="Gene3D" id="1.20.58.340">
    <property type="entry name" value="Magnesium transport protein CorA, transmembrane region"/>
    <property type="match status" value="1"/>
</dbReference>
<dbReference type="Proteomes" id="UP000800093">
    <property type="component" value="Unassembled WGS sequence"/>
</dbReference>
<sequence>MATQTLSSNSEHDSALNEKTKQVPTAETAEGPNVTFHKFETSAKRITTARGNITLTWDPLTEDEAEKFIKTSPTRDNRQNFAKSRFRVLVVQYANLKYLYDHSAVLAAAKSKGWITKGFETYMKNNTTGSAVQEVGDSLNFMAQSPHDDKFPFFSLCLSSHHDTGYENTPDWTALIFLGPSNPKAHNKLDLAELKDMLTREPYPNDFTPPLSPDLMILPVALLRWQVDNITAGIAKLKRDIGKADEDMLNSHRVDMKYLRRIKLQLFELRRRQGMLHQRYVFSKELGANLERAFEKLKKRAGGEPEEPPVEYSELLKEAVESQKFNLETLKYDIKTMPERIEAQQTMMDGQTGILIARNSDSAAEEARRDSASMKTIAIVTLVFLPGTFVAAIFSMSMFQWLPDNEDSSSSNDAKQSGDDFKILSDWFWLYWAVTVPLTLIILVVWYIWYKWSNNKYKEKREKELDEEVKIE</sequence>
<keyword evidence="2" id="KW-0812">Transmembrane</keyword>
<protein>
    <submittedName>
        <fullName evidence="3">Uncharacterized protein</fullName>
    </submittedName>
</protein>
<dbReference type="AlphaFoldDB" id="A0A9P4N699"/>
<feature type="transmembrane region" description="Helical" evidence="2">
    <location>
        <begin position="377"/>
        <end position="402"/>
    </location>
</feature>
<name>A0A9P4N699_9PLEO</name>
<proteinExistence type="predicted"/>
<evidence type="ECO:0000256" key="2">
    <source>
        <dbReference type="SAM" id="Phobius"/>
    </source>
</evidence>
<feature type="region of interest" description="Disordered" evidence="1">
    <location>
        <begin position="1"/>
        <end position="33"/>
    </location>
</feature>
<feature type="transmembrane region" description="Helical" evidence="2">
    <location>
        <begin position="429"/>
        <end position="450"/>
    </location>
</feature>
<gene>
    <name evidence="3" type="ORF">CC78DRAFT_544193</name>
</gene>
<keyword evidence="2" id="KW-0472">Membrane</keyword>
<comment type="caution">
    <text evidence="3">The sequence shown here is derived from an EMBL/GenBank/DDBJ whole genome shotgun (WGS) entry which is preliminary data.</text>
</comment>
<reference evidence="4" key="1">
    <citation type="journal article" date="2020" name="Stud. Mycol.">
        <title>101 Dothideomycetes genomes: A test case for predicting lifestyles and emergence of pathogens.</title>
        <authorList>
            <person name="Haridas S."/>
            <person name="Albert R."/>
            <person name="Binder M."/>
            <person name="Bloem J."/>
            <person name="LaButti K."/>
            <person name="Salamov A."/>
            <person name="Andreopoulos B."/>
            <person name="Baker S."/>
            <person name="Barry K."/>
            <person name="Bills G."/>
            <person name="Bluhm B."/>
            <person name="Cannon C."/>
            <person name="Castanera R."/>
            <person name="Culley D."/>
            <person name="Daum C."/>
            <person name="Ezra D."/>
            <person name="Gonzalez J."/>
            <person name="Henrissat B."/>
            <person name="Kuo A."/>
            <person name="Liang C."/>
            <person name="Lipzen A."/>
            <person name="Lutzoni F."/>
            <person name="Magnuson J."/>
            <person name="Mondo S."/>
            <person name="Nolan M."/>
            <person name="Ohm R."/>
            <person name="Pangilinan J."/>
            <person name="Park H.-J."/>
            <person name="Ramirez L."/>
            <person name="Alfaro M."/>
            <person name="Sun H."/>
            <person name="Tritt A."/>
            <person name="Yoshinaga Y."/>
            <person name="Zwiers L.-H."/>
            <person name="Turgeon B."/>
            <person name="Goodwin S."/>
            <person name="Spatafora J."/>
            <person name="Crous P."/>
            <person name="Grigoriev I."/>
        </authorList>
    </citation>
    <scope>NUCLEOTIDE SEQUENCE [LARGE SCALE GENOMIC DNA]</scope>
    <source>
        <strain evidence="4">CBS 304.66</strain>
    </source>
</reference>
<evidence type="ECO:0000256" key="1">
    <source>
        <dbReference type="SAM" id="MobiDB-lite"/>
    </source>
</evidence>
<evidence type="ECO:0000313" key="4">
    <source>
        <dbReference type="Proteomes" id="UP000800093"/>
    </source>
</evidence>
<evidence type="ECO:0000313" key="3">
    <source>
        <dbReference type="EMBL" id="KAF2264434.1"/>
    </source>
</evidence>
<dbReference type="OrthoDB" id="2830640at2759"/>
<accession>A0A9P4N699</accession>